<keyword evidence="4" id="KW-0328">Glycosyltransferase</keyword>
<proteinExistence type="predicted"/>
<dbReference type="SUPFAM" id="SSF53756">
    <property type="entry name" value="UDP-Glycosyltransferase/glycogen phosphorylase"/>
    <property type="match status" value="1"/>
</dbReference>
<dbReference type="CDD" id="cd00761">
    <property type="entry name" value="Glyco_tranf_GTA_type"/>
    <property type="match status" value="1"/>
</dbReference>
<dbReference type="InterPro" id="IPR001296">
    <property type="entry name" value="Glyco_trans_1"/>
</dbReference>
<feature type="domain" description="Glycosyltransferase 2-like" evidence="3">
    <location>
        <begin position="331"/>
        <end position="466"/>
    </location>
</feature>
<reference evidence="4 5" key="1">
    <citation type="submission" date="2023-05" db="EMBL/GenBank/DDBJ databases">
        <title>Pseudodonghicola sp. nov.</title>
        <authorList>
            <person name="Huang J."/>
        </authorList>
    </citation>
    <scope>NUCLEOTIDE SEQUENCE [LARGE SCALE GENOMIC DNA]</scope>
    <source>
        <strain evidence="4 5">IC7</strain>
    </source>
</reference>
<dbReference type="Gene3D" id="3.90.550.10">
    <property type="entry name" value="Spore Coat Polysaccharide Biosynthesis Protein SpsA, Chain A"/>
    <property type="match status" value="2"/>
</dbReference>
<evidence type="ECO:0000256" key="1">
    <source>
        <dbReference type="SAM" id="MobiDB-lite"/>
    </source>
</evidence>
<name>A0ABT7F8H4_9RHOB</name>
<dbReference type="Pfam" id="PF00534">
    <property type="entry name" value="Glycos_transf_1"/>
    <property type="match status" value="1"/>
</dbReference>
<evidence type="ECO:0000259" key="3">
    <source>
        <dbReference type="Pfam" id="PF00535"/>
    </source>
</evidence>
<accession>A0ABT7F8H4</accession>
<dbReference type="Pfam" id="PF00535">
    <property type="entry name" value="Glycos_transf_2"/>
    <property type="match status" value="2"/>
</dbReference>
<comment type="caution">
    <text evidence="4">The sequence shown here is derived from an EMBL/GenBank/DDBJ whole genome shotgun (WGS) entry which is preliminary data.</text>
</comment>
<dbReference type="EMBL" id="JASNJD010000040">
    <property type="protein sequence ID" value="MDK3020923.1"/>
    <property type="molecule type" value="Genomic_DNA"/>
</dbReference>
<gene>
    <name evidence="4" type="ORF">QO033_24875</name>
</gene>
<evidence type="ECO:0000313" key="4">
    <source>
        <dbReference type="EMBL" id="MDK3020923.1"/>
    </source>
</evidence>
<dbReference type="InterPro" id="IPR001173">
    <property type="entry name" value="Glyco_trans_2-like"/>
</dbReference>
<feature type="compositionally biased region" description="Basic and acidic residues" evidence="1">
    <location>
        <begin position="12"/>
        <end position="25"/>
    </location>
</feature>
<dbReference type="GO" id="GO:0016757">
    <property type="term" value="F:glycosyltransferase activity"/>
    <property type="evidence" value="ECO:0007669"/>
    <property type="project" value="UniProtKB-KW"/>
</dbReference>
<dbReference type="SUPFAM" id="SSF53448">
    <property type="entry name" value="Nucleotide-diphospho-sugar transferases"/>
    <property type="match status" value="2"/>
</dbReference>
<dbReference type="CDD" id="cd06433">
    <property type="entry name" value="GT_2_WfgS_like"/>
    <property type="match status" value="1"/>
</dbReference>
<keyword evidence="4" id="KW-0808">Transferase</keyword>
<dbReference type="Proteomes" id="UP001243757">
    <property type="component" value="Unassembled WGS sequence"/>
</dbReference>
<feature type="domain" description="Glycosyl transferase family 1" evidence="2">
    <location>
        <begin position="948"/>
        <end position="1033"/>
    </location>
</feature>
<evidence type="ECO:0000259" key="2">
    <source>
        <dbReference type="Pfam" id="PF00534"/>
    </source>
</evidence>
<organism evidence="4 5">
    <name type="scientific">Pseudodonghicola flavimaris</name>
    <dbReference type="NCBI Taxonomy" id="3050036"/>
    <lineage>
        <taxon>Bacteria</taxon>
        <taxon>Pseudomonadati</taxon>
        <taxon>Pseudomonadota</taxon>
        <taxon>Alphaproteobacteria</taxon>
        <taxon>Rhodobacterales</taxon>
        <taxon>Paracoccaceae</taxon>
        <taxon>Pseudodonghicola</taxon>
    </lineage>
</organism>
<dbReference type="RefSeq" id="WP_284483397.1">
    <property type="nucleotide sequence ID" value="NZ_JASNJD010000040.1"/>
</dbReference>
<dbReference type="PANTHER" id="PTHR43685">
    <property type="entry name" value="GLYCOSYLTRANSFERASE"/>
    <property type="match status" value="1"/>
</dbReference>
<evidence type="ECO:0000313" key="5">
    <source>
        <dbReference type="Proteomes" id="UP001243757"/>
    </source>
</evidence>
<feature type="domain" description="Glycosyltransferase 2-like" evidence="3">
    <location>
        <begin position="44"/>
        <end position="160"/>
    </location>
</feature>
<sequence length="1071" mass="118888">MFQDTKFVGRYDRYPETGGDRKAEGGLRLQGGGKQKNSTTPLVTIITVCWNSAETIEQTIKSVIAQTYSNIEYIIVDGASKDSTIDIVRKYEKNVDYYVSEPDRGIYDAMNKGLELAQGDYILLLNSDDWYQPDAVSRLVAAQQFSGCSFTGSLARYVNEDGSSHVLPSMTYDKSVLLRMPLRHETMLIPAALYDRIGPYDTAFPIIADFELTVRLYQAGATYYEVGAPLLNFRTSGVSNTALDQLHGEHRALLSRVFPFLSEEELHRLGDHSKARPEDFIEVANAHLDQPDFVLAVRSMLRDFKRLWGGPWGEAPVDQLAANDGRYPDVSIVMPVHNAAAFVTETVQAVLSQDLQNIEVICVNDCSSDETAPVIEALRQRDPRVRLLNNLRNLGPGGSRNVGIRAARGKYVFFLDADDGLPAGALSRLFASAQKHESSIVRGAFQVERRIHGQMSQGVKYPAGISDRTVAHTTLSEMPELLASTEGHWAALYERDFVETILYPEKLRMGEDSLFLTKAISLAPSITLIPDVVYVYKDNAESAMNTYDIGKYMDEVDWRRRSWGLLDGAGQRERADFFLFDYWNPPFFGQLDETLDETQHRAFYKAVLAAFRAAGAPDASRCTNPELYEIFQRNFIRHQLIQAPPPAEPPVQVAILTTSAQGGAGIASQRSMTALREAGVGAFSICIFKNGEPPNVFGAPLTPAAAEAQAKGGTEALWQYWLDAISVDQAQARELFSGPGNLVMGEVLGRELSAIDVIHLHWVSGMLDYPQLEKIVNDRPVVWTLHDMNPFTGGCHYSEGCEGYKDQCRDCPLLAPGVQTAHENWQIKRDAYSKIENLHIVCPSQWLADCARQSSLFEGREIHVIPNIFPVGHFTPTNKMVARLRLGLPLDRKYIIFGADSLDNRRKGGQYLQQSIDRLVQLGAAEGVEGLFFGSANLDTAIPGHNMGYISDPKRLSLLYAAADVFAFPSLEDNAPQTVVEALLSGTPVVGFPVGNVPELVTHHDTGYIAEYGDAEDFAAGLAWALENPRTHEAQLRGLRGHIHARNYHNQEAAMNQCLELYRRIRHESSS</sequence>
<keyword evidence="5" id="KW-1185">Reference proteome</keyword>
<dbReference type="PANTHER" id="PTHR43685:SF2">
    <property type="entry name" value="GLYCOSYLTRANSFERASE 2-LIKE DOMAIN-CONTAINING PROTEIN"/>
    <property type="match status" value="1"/>
</dbReference>
<dbReference type="Gene3D" id="3.40.50.2000">
    <property type="entry name" value="Glycogen Phosphorylase B"/>
    <property type="match status" value="2"/>
</dbReference>
<dbReference type="InterPro" id="IPR029044">
    <property type="entry name" value="Nucleotide-diphossugar_trans"/>
</dbReference>
<dbReference type="InterPro" id="IPR050834">
    <property type="entry name" value="Glycosyltransf_2"/>
</dbReference>
<dbReference type="EC" id="2.4.-.-" evidence="4"/>
<protein>
    <submittedName>
        <fullName evidence="4">Glycosyltransferase</fullName>
        <ecNumber evidence="4">2.4.-.-</ecNumber>
    </submittedName>
</protein>
<feature type="region of interest" description="Disordered" evidence="1">
    <location>
        <begin position="12"/>
        <end position="35"/>
    </location>
</feature>